<dbReference type="EMBL" id="FN653022">
    <property type="protein sequence ID" value="CBY07432.1"/>
    <property type="molecule type" value="Genomic_DNA"/>
</dbReference>
<accession>E4X2D8</accession>
<protein>
    <recommendedName>
        <fullName evidence="2">BZIP domain-containing protein</fullName>
    </recommendedName>
</protein>
<evidence type="ECO:0000313" key="4">
    <source>
        <dbReference type="Proteomes" id="UP000001307"/>
    </source>
</evidence>
<keyword evidence="4" id="KW-1185">Reference proteome</keyword>
<dbReference type="GO" id="GO:0003700">
    <property type="term" value="F:DNA-binding transcription factor activity"/>
    <property type="evidence" value="ECO:0007669"/>
    <property type="project" value="InterPro"/>
</dbReference>
<keyword evidence="1" id="KW-1133">Transmembrane helix</keyword>
<proteinExistence type="predicted"/>
<dbReference type="SUPFAM" id="SSF57959">
    <property type="entry name" value="Leucine zipper domain"/>
    <property type="match status" value="1"/>
</dbReference>
<keyword evidence="1" id="KW-0812">Transmembrane</keyword>
<evidence type="ECO:0000259" key="2">
    <source>
        <dbReference type="Pfam" id="PF07716"/>
    </source>
</evidence>
<organism evidence="3">
    <name type="scientific">Oikopleura dioica</name>
    <name type="common">Tunicate</name>
    <dbReference type="NCBI Taxonomy" id="34765"/>
    <lineage>
        <taxon>Eukaryota</taxon>
        <taxon>Metazoa</taxon>
        <taxon>Chordata</taxon>
        <taxon>Tunicata</taxon>
        <taxon>Appendicularia</taxon>
        <taxon>Copelata</taxon>
        <taxon>Oikopleuridae</taxon>
        <taxon>Oikopleura</taxon>
    </lineage>
</organism>
<name>E4X2D8_OIKDI</name>
<dbReference type="Proteomes" id="UP000001307">
    <property type="component" value="Unassembled WGS sequence"/>
</dbReference>
<feature type="domain" description="BZIP" evidence="2">
    <location>
        <begin position="265"/>
        <end position="285"/>
    </location>
</feature>
<dbReference type="AlphaFoldDB" id="E4X2D8"/>
<reference evidence="3" key="1">
    <citation type="journal article" date="2010" name="Science">
        <title>Plasticity of animal genome architecture unmasked by rapid evolution of a pelagic tunicate.</title>
        <authorList>
            <person name="Denoeud F."/>
            <person name="Henriet S."/>
            <person name="Mungpakdee S."/>
            <person name="Aury J.M."/>
            <person name="Da Silva C."/>
            <person name="Brinkmann H."/>
            <person name="Mikhaleva J."/>
            <person name="Olsen L.C."/>
            <person name="Jubin C."/>
            <person name="Canestro C."/>
            <person name="Bouquet J.M."/>
            <person name="Danks G."/>
            <person name="Poulain J."/>
            <person name="Campsteijn C."/>
            <person name="Adamski M."/>
            <person name="Cross I."/>
            <person name="Yadetie F."/>
            <person name="Muffato M."/>
            <person name="Louis A."/>
            <person name="Butcher S."/>
            <person name="Tsagkogeorga G."/>
            <person name="Konrad A."/>
            <person name="Singh S."/>
            <person name="Jensen M.F."/>
            <person name="Cong E.H."/>
            <person name="Eikeseth-Otteraa H."/>
            <person name="Noel B."/>
            <person name="Anthouard V."/>
            <person name="Porcel B.M."/>
            <person name="Kachouri-Lafond R."/>
            <person name="Nishino A."/>
            <person name="Ugolini M."/>
            <person name="Chourrout P."/>
            <person name="Nishida H."/>
            <person name="Aasland R."/>
            <person name="Huzurbazar S."/>
            <person name="Westhof E."/>
            <person name="Delsuc F."/>
            <person name="Lehrach H."/>
            <person name="Reinhardt R."/>
            <person name="Weissenbach J."/>
            <person name="Roy S.W."/>
            <person name="Artiguenave F."/>
            <person name="Postlethwait J.H."/>
            <person name="Manak J.R."/>
            <person name="Thompson E.M."/>
            <person name="Jaillon O."/>
            <person name="Du Pasquier L."/>
            <person name="Boudinot P."/>
            <person name="Liberles D.A."/>
            <person name="Volff J.N."/>
            <person name="Philippe H."/>
            <person name="Lenhard B."/>
            <person name="Roest Crollius H."/>
            <person name="Wincker P."/>
            <person name="Chourrout D."/>
        </authorList>
    </citation>
    <scope>NUCLEOTIDE SEQUENCE [LARGE SCALE GENOMIC DNA]</scope>
</reference>
<sequence>MNEYERKASVLPKTVECSEGLNGAPELKLITSGTRTGSSLNFYLQIDDFGEHIIFGMIKCTTRLMNAIFHDKLLVEDGCSSKCNVGPSIAEFMNAFRTSKSKSLCEFENSKMEEFEKGILAYFDVVYGKFLLYREISNHDKLLVEDGCSSKCNVGPSIAEFMNAFRTSKSKSLCEFENSKMEEFEKGILAYFDVVYGKFLLYRQRRKITTARKSGLRVTSVLLFILYDFFQNFIPFFMIFSRIQLINKCSKNRLPLCFPGQDSAKDSKYWTRRVKNNAAARRSREGPGKNKIPKIFFIEINFYSVIFKALQAGGSVLCWGQSRSRRLTAGHGHSFKGITDNRVQATFTGHTALVK</sequence>
<feature type="transmembrane region" description="Helical" evidence="1">
    <location>
        <begin position="215"/>
        <end position="240"/>
    </location>
</feature>
<dbReference type="InterPro" id="IPR046347">
    <property type="entry name" value="bZIP_sf"/>
</dbReference>
<dbReference type="Gene3D" id="1.20.5.170">
    <property type="match status" value="1"/>
</dbReference>
<evidence type="ECO:0000313" key="3">
    <source>
        <dbReference type="EMBL" id="CBY07432.1"/>
    </source>
</evidence>
<keyword evidence="1" id="KW-0472">Membrane</keyword>
<dbReference type="Pfam" id="PF07716">
    <property type="entry name" value="bZIP_2"/>
    <property type="match status" value="1"/>
</dbReference>
<evidence type="ECO:0000256" key="1">
    <source>
        <dbReference type="SAM" id="Phobius"/>
    </source>
</evidence>
<dbReference type="PROSITE" id="PS51640">
    <property type="entry name" value="MRG"/>
    <property type="match status" value="1"/>
</dbReference>
<dbReference type="InParanoid" id="E4X2D8"/>
<gene>
    <name evidence="3" type="ORF">GSOID_T00017112001</name>
</gene>
<dbReference type="InterPro" id="IPR004827">
    <property type="entry name" value="bZIP"/>
</dbReference>